<sequence length="120" mass="13885">MEYTDLTTADYTNILKGYNMEIPRDKKELKRKAEKVIAIKLCGCIRKVSNGEKKREPQAIGVCTRSIINIKGYTRSDFKCKRNERKLTLKKKKSKQSNKKGNNSNSSKSKKNRTRKISKK</sequence>
<organism evidence="2">
    <name type="scientific">viral metagenome</name>
    <dbReference type="NCBI Taxonomy" id="1070528"/>
    <lineage>
        <taxon>unclassified sequences</taxon>
        <taxon>metagenomes</taxon>
        <taxon>organismal metagenomes</taxon>
    </lineage>
</organism>
<feature type="compositionally biased region" description="Basic residues" evidence="1">
    <location>
        <begin position="108"/>
        <end position="120"/>
    </location>
</feature>
<evidence type="ECO:0000313" key="2">
    <source>
        <dbReference type="EMBL" id="QHT38583.1"/>
    </source>
</evidence>
<protein>
    <submittedName>
        <fullName evidence="2">Uncharacterized protein</fullName>
    </submittedName>
</protein>
<name>A0A6C0FD83_9ZZZZ</name>
<evidence type="ECO:0000256" key="1">
    <source>
        <dbReference type="SAM" id="MobiDB-lite"/>
    </source>
</evidence>
<dbReference type="AlphaFoldDB" id="A0A6C0FD83"/>
<feature type="compositionally biased region" description="Basic residues" evidence="1">
    <location>
        <begin position="88"/>
        <end position="98"/>
    </location>
</feature>
<reference evidence="2" key="1">
    <citation type="journal article" date="2020" name="Nature">
        <title>Giant virus diversity and host interactions through global metagenomics.</title>
        <authorList>
            <person name="Schulz F."/>
            <person name="Roux S."/>
            <person name="Paez-Espino D."/>
            <person name="Jungbluth S."/>
            <person name="Walsh D.A."/>
            <person name="Denef V.J."/>
            <person name="McMahon K.D."/>
            <person name="Konstantinidis K.T."/>
            <person name="Eloe-Fadrosh E.A."/>
            <person name="Kyrpides N.C."/>
            <person name="Woyke T."/>
        </authorList>
    </citation>
    <scope>NUCLEOTIDE SEQUENCE</scope>
    <source>
        <strain evidence="2">GVMAG-S-ERX556106-38</strain>
    </source>
</reference>
<proteinExistence type="predicted"/>
<feature type="region of interest" description="Disordered" evidence="1">
    <location>
        <begin position="84"/>
        <end position="120"/>
    </location>
</feature>
<accession>A0A6C0FD83</accession>
<dbReference type="EMBL" id="MN738832">
    <property type="protein sequence ID" value="QHT38583.1"/>
    <property type="molecule type" value="Genomic_DNA"/>
</dbReference>